<organism evidence="3 4">
    <name type="scientific">Streptomyces nondiastaticus</name>
    <dbReference type="NCBI Taxonomy" id="3154512"/>
    <lineage>
        <taxon>Bacteria</taxon>
        <taxon>Bacillati</taxon>
        <taxon>Actinomycetota</taxon>
        <taxon>Actinomycetes</taxon>
        <taxon>Kitasatosporales</taxon>
        <taxon>Streptomycetaceae</taxon>
        <taxon>Streptomyces</taxon>
    </lineage>
</organism>
<comment type="caution">
    <text evidence="3">The sequence shown here is derived from an EMBL/GenBank/DDBJ whole genome shotgun (WGS) entry which is preliminary data.</text>
</comment>
<evidence type="ECO:0000313" key="4">
    <source>
        <dbReference type="Proteomes" id="UP001602123"/>
    </source>
</evidence>
<dbReference type="InterPro" id="IPR012674">
    <property type="entry name" value="Calycin"/>
</dbReference>
<feature type="signal peptide" evidence="1">
    <location>
        <begin position="1"/>
        <end position="32"/>
    </location>
</feature>
<keyword evidence="4" id="KW-1185">Reference proteome</keyword>
<keyword evidence="1" id="KW-0732">Signal</keyword>
<evidence type="ECO:0000256" key="1">
    <source>
        <dbReference type="SAM" id="SignalP"/>
    </source>
</evidence>
<gene>
    <name evidence="3" type="ORF">ACFYZM_18190</name>
</gene>
<dbReference type="EMBL" id="JBIAUT010000006">
    <property type="protein sequence ID" value="MFF4218193.1"/>
    <property type="molecule type" value="Genomic_DNA"/>
</dbReference>
<sequence>MPRPHHRLAPRAAAGALLSVTLLGLSPAVAQAAQDCPPGRTAAADRASEPRFAGRTLHIAYDNGFQFELRFEGARTAHWKVLAGQDPAEGTVAVDYREERPGVYRLKWTEADGTTVEQVQDWRSRTVAAVIEAGDDGARERTELRGSFRPVC</sequence>
<proteinExistence type="predicted"/>
<name>A0ABW6U031_9ACTN</name>
<evidence type="ECO:0000313" key="3">
    <source>
        <dbReference type="EMBL" id="MFF4218193.1"/>
    </source>
</evidence>
<dbReference type="Pfam" id="PF22036">
    <property type="entry name" value="MoaF_like"/>
    <property type="match status" value="1"/>
</dbReference>
<evidence type="ECO:0000259" key="2">
    <source>
        <dbReference type="Pfam" id="PF22036"/>
    </source>
</evidence>
<reference evidence="3 4" key="1">
    <citation type="submission" date="2024-10" db="EMBL/GenBank/DDBJ databases">
        <title>The Natural Products Discovery Center: Release of the First 8490 Sequenced Strains for Exploring Actinobacteria Biosynthetic Diversity.</title>
        <authorList>
            <person name="Kalkreuter E."/>
            <person name="Kautsar S.A."/>
            <person name="Yang D."/>
            <person name="Bader C.D."/>
            <person name="Teijaro C.N."/>
            <person name="Fluegel L."/>
            <person name="Davis C.M."/>
            <person name="Simpson J.R."/>
            <person name="Lauterbach L."/>
            <person name="Steele A.D."/>
            <person name="Gui C."/>
            <person name="Meng S."/>
            <person name="Li G."/>
            <person name="Viehrig K."/>
            <person name="Ye F."/>
            <person name="Su P."/>
            <person name="Kiefer A.F."/>
            <person name="Nichols A."/>
            <person name="Cepeda A.J."/>
            <person name="Yan W."/>
            <person name="Fan B."/>
            <person name="Jiang Y."/>
            <person name="Adhikari A."/>
            <person name="Zheng C.-J."/>
            <person name="Schuster L."/>
            <person name="Cowan T.M."/>
            <person name="Smanski M.J."/>
            <person name="Chevrette M.G."/>
            <person name="De Carvalho L.P.S."/>
            <person name="Shen B."/>
        </authorList>
    </citation>
    <scope>NUCLEOTIDE SEQUENCE [LARGE SCALE GENOMIC DNA]</scope>
    <source>
        <strain evidence="3 4">NPDC001650</strain>
    </source>
</reference>
<accession>A0ABW6U031</accession>
<dbReference type="Proteomes" id="UP001602123">
    <property type="component" value="Unassembled WGS sequence"/>
</dbReference>
<protein>
    <submittedName>
        <fullName evidence="3">MoaF N-terminal domain-containing protein</fullName>
    </submittedName>
</protein>
<dbReference type="RefSeq" id="WP_388628172.1">
    <property type="nucleotide sequence ID" value="NZ_JBIAUT010000006.1"/>
</dbReference>
<dbReference type="InterPro" id="IPR053892">
    <property type="entry name" value="MoaF-like"/>
</dbReference>
<dbReference type="Gene3D" id="2.40.128.20">
    <property type="match status" value="1"/>
</dbReference>
<feature type="chain" id="PRO_5046637676" evidence="1">
    <location>
        <begin position="33"/>
        <end position="152"/>
    </location>
</feature>
<feature type="domain" description="MoaF-like" evidence="2">
    <location>
        <begin position="53"/>
        <end position="136"/>
    </location>
</feature>
<dbReference type="SUPFAM" id="SSF50814">
    <property type="entry name" value="Lipocalins"/>
    <property type="match status" value="1"/>
</dbReference>